<feature type="transmembrane region" description="Helical" evidence="1">
    <location>
        <begin position="49"/>
        <end position="72"/>
    </location>
</feature>
<feature type="transmembrane region" description="Helical" evidence="1">
    <location>
        <begin position="157"/>
        <end position="174"/>
    </location>
</feature>
<organism evidence="3 4">
    <name type="scientific">Turneriella parva (strain ATCC BAA-1111 / DSM 21527 / NCTC 11395 / H)</name>
    <name type="common">Leptospira parva</name>
    <dbReference type="NCBI Taxonomy" id="869212"/>
    <lineage>
        <taxon>Bacteria</taxon>
        <taxon>Pseudomonadati</taxon>
        <taxon>Spirochaetota</taxon>
        <taxon>Spirochaetia</taxon>
        <taxon>Leptospirales</taxon>
        <taxon>Leptospiraceae</taxon>
        <taxon>Turneriella</taxon>
    </lineage>
</organism>
<gene>
    <name evidence="3" type="ordered locus">Turpa_2047</name>
</gene>
<dbReference type="InterPro" id="IPR001054">
    <property type="entry name" value="A/G_cyclase"/>
</dbReference>
<dbReference type="STRING" id="869212.Turpa_2047"/>
<protein>
    <submittedName>
        <fullName evidence="3">Adenylate/guanylate cyclase</fullName>
    </submittedName>
</protein>
<name>I4B5Y6_TURPD</name>
<evidence type="ECO:0000259" key="2">
    <source>
        <dbReference type="PROSITE" id="PS50125"/>
    </source>
</evidence>
<keyword evidence="4" id="KW-1185">Reference proteome</keyword>
<dbReference type="PROSITE" id="PS50125">
    <property type="entry name" value="GUANYLATE_CYCLASE_2"/>
    <property type="match status" value="1"/>
</dbReference>
<accession>I4B5Y6</accession>
<dbReference type="GO" id="GO:0035556">
    <property type="term" value="P:intracellular signal transduction"/>
    <property type="evidence" value="ECO:0007669"/>
    <property type="project" value="InterPro"/>
</dbReference>
<dbReference type="SMART" id="SM00044">
    <property type="entry name" value="CYCc"/>
    <property type="match status" value="1"/>
</dbReference>
<feature type="transmembrane region" description="Helical" evidence="1">
    <location>
        <begin position="104"/>
        <end position="123"/>
    </location>
</feature>
<dbReference type="HOGENOM" id="CLU_547395_0_0_12"/>
<dbReference type="PANTHER" id="PTHR43081:SF1">
    <property type="entry name" value="ADENYLATE CYCLASE, TERMINAL-DIFFERENTIATION SPECIFIC"/>
    <property type="match status" value="1"/>
</dbReference>
<feature type="transmembrane region" description="Helical" evidence="1">
    <location>
        <begin position="129"/>
        <end position="150"/>
    </location>
</feature>
<dbReference type="InterPro" id="IPR029787">
    <property type="entry name" value="Nucleotide_cyclase"/>
</dbReference>
<feature type="transmembrane region" description="Helical" evidence="1">
    <location>
        <begin position="78"/>
        <end position="97"/>
    </location>
</feature>
<dbReference type="CDD" id="cd07302">
    <property type="entry name" value="CHD"/>
    <property type="match status" value="1"/>
</dbReference>
<feature type="domain" description="Guanylate cyclase" evidence="2">
    <location>
        <begin position="256"/>
        <end position="381"/>
    </location>
</feature>
<dbReference type="EMBL" id="CP002959">
    <property type="protein sequence ID" value="AFM12693.1"/>
    <property type="molecule type" value="Genomic_DNA"/>
</dbReference>
<feature type="transmembrane region" description="Helical" evidence="1">
    <location>
        <begin position="186"/>
        <end position="207"/>
    </location>
</feature>
<proteinExistence type="predicted"/>
<dbReference type="Pfam" id="PF00211">
    <property type="entry name" value="Guanylate_cyc"/>
    <property type="match status" value="1"/>
</dbReference>
<dbReference type="PATRIC" id="fig|869212.3.peg.2049"/>
<dbReference type="AlphaFoldDB" id="I4B5Y6"/>
<dbReference type="GO" id="GO:0006171">
    <property type="term" value="P:cAMP biosynthetic process"/>
    <property type="evidence" value="ECO:0007669"/>
    <property type="project" value="TreeGrafter"/>
</dbReference>
<evidence type="ECO:0000313" key="4">
    <source>
        <dbReference type="Proteomes" id="UP000006048"/>
    </source>
</evidence>
<dbReference type="KEGG" id="tpx:Turpa_2047"/>
<reference evidence="3 4" key="1">
    <citation type="submission" date="2012-06" db="EMBL/GenBank/DDBJ databases">
        <title>The complete chromosome of genome of Turneriella parva DSM 21527.</title>
        <authorList>
            <consortium name="US DOE Joint Genome Institute (JGI-PGF)"/>
            <person name="Lucas S."/>
            <person name="Han J."/>
            <person name="Lapidus A."/>
            <person name="Bruce D."/>
            <person name="Goodwin L."/>
            <person name="Pitluck S."/>
            <person name="Peters L."/>
            <person name="Kyrpides N."/>
            <person name="Mavromatis K."/>
            <person name="Ivanova N."/>
            <person name="Mikhailova N."/>
            <person name="Chertkov O."/>
            <person name="Detter J.C."/>
            <person name="Tapia R."/>
            <person name="Han C."/>
            <person name="Land M."/>
            <person name="Hauser L."/>
            <person name="Markowitz V."/>
            <person name="Cheng J.-F."/>
            <person name="Hugenholtz P."/>
            <person name="Woyke T."/>
            <person name="Wu D."/>
            <person name="Gronow S."/>
            <person name="Wellnitz S."/>
            <person name="Brambilla E."/>
            <person name="Klenk H.-P."/>
            <person name="Eisen J.A."/>
        </authorList>
    </citation>
    <scope>NUCLEOTIDE SEQUENCE [LARGE SCALE GENOMIC DNA]</scope>
    <source>
        <strain evidence="4">ATCC BAA-1111 / DSM 21527 / NCTC 11395 / H</strain>
    </source>
</reference>
<keyword evidence="1" id="KW-0812">Transmembrane</keyword>
<evidence type="ECO:0000313" key="3">
    <source>
        <dbReference type="EMBL" id="AFM12693.1"/>
    </source>
</evidence>
<evidence type="ECO:0000256" key="1">
    <source>
        <dbReference type="SAM" id="Phobius"/>
    </source>
</evidence>
<dbReference type="InterPro" id="IPR050697">
    <property type="entry name" value="Adenylyl/Guanylyl_Cyclase_3/4"/>
</dbReference>
<dbReference type="Gene3D" id="3.30.70.1230">
    <property type="entry name" value="Nucleotide cyclase"/>
    <property type="match status" value="1"/>
</dbReference>
<dbReference type="Proteomes" id="UP000006048">
    <property type="component" value="Chromosome"/>
</dbReference>
<sequence>MKLRHPVKTFISLTGRLLKAVWEMLQKLKGWALKPYYDAGYVIRRKATILYYFCVSLVLLMPLFLVIYAIWIPHRMPIAGPPMLASMAIGLTCLFILSRGRFYLAGQTLAFVAFLIIALAQYRKLEGEYFTAYSTFIHLFAIPILVVGLFGRKRYILPMYALMVIANVVFFALLRPKIDGEYLTAAQVGLMTSVIALTLITTLLFLLRNVMDSAVTEVEKTNASLNRFVPTEFLQLLNRKNIHEVGLGDHTEQEMTILFADIRNFTGISETLSPAENFSFINDYLSVMGPIIRENNGFIDKYIGDAILALFFNSADAARAAVAMHEMLQRFNAQFIDGIFPEIRIGIGIHTGRIMLGTIGEVRRMENTVISDTVNAASRIESLTKKLGAAILLSGESLAQIPKDDYRIRLVDVAQLRGKTQTLKIYELLNPLPEERQQQLIANAHEFEKGVEAMRAGRLDEASEYFEKCLAKVPGDGAAQNHLRLIEKTRLLKNRKHL</sequence>
<dbReference type="SUPFAM" id="SSF55073">
    <property type="entry name" value="Nucleotide cyclase"/>
    <property type="match status" value="1"/>
</dbReference>
<dbReference type="GO" id="GO:0004016">
    <property type="term" value="F:adenylate cyclase activity"/>
    <property type="evidence" value="ECO:0007669"/>
    <property type="project" value="UniProtKB-ARBA"/>
</dbReference>
<dbReference type="PANTHER" id="PTHR43081">
    <property type="entry name" value="ADENYLATE CYCLASE, TERMINAL-DIFFERENTIATION SPECIFIC-RELATED"/>
    <property type="match status" value="1"/>
</dbReference>
<keyword evidence="1" id="KW-1133">Transmembrane helix</keyword>
<keyword evidence="1" id="KW-0472">Membrane</keyword>